<dbReference type="Proteomes" id="UP000800082">
    <property type="component" value="Unassembled WGS sequence"/>
</dbReference>
<organism evidence="8 9">
    <name type="scientific">Didymella exigua CBS 183.55</name>
    <dbReference type="NCBI Taxonomy" id="1150837"/>
    <lineage>
        <taxon>Eukaryota</taxon>
        <taxon>Fungi</taxon>
        <taxon>Dikarya</taxon>
        <taxon>Ascomycota</taxon>
        <taxon>Pezizomycotina</taxon>
        <taxon>Dothideomycetes</taxon>
        <taxon>Pleosporomycetidae</taxon>
        <taxon>Pleosporales</taxon>
        <taxon>Pleosporineae</taxon>
        <taxon>Didymellaceae</taxon>
        <taxon>Didymella</taxon>
    </lineage>
</organism>
<dbReference type="InterPro" id="IPR052337">
    <property type="entry name" value="SAT4-like"/>
</dbReference>
<dbReference type="RefSeq" id="XP_033446229.1">
    <property type="nucleotide sequence ID" value="XM_033593405.1"/>
</dbReference>
<dbReference type="InterPro" id="IPR049326">
    <property type="entry name" value="Rhodopsin_dom_fungi"/>
</dbReference>
<comment type="subcellular location">
    <subcellularLocation>
        <location evidence="1">Membrane</location>
        <topology evidence="1">Multi-pass membrane protein</topology>
    </subcellularLocation>
</comment>
<evidence type="ECO:0000256" key="6">
    <source>
        <dbReference type="SAM" id="Phobius"/>
    </source>
</evidence>
<reference evidence="8" key="1">
    <citation type="journal article" date="2020" name="Stud. Mycol.">
        <title>101 Dothideomycetes genomes: a test case for predicting lifestyles and emergence of pathogens.</title>
        <authorList>
            <person name="Haridas S."/>
            <person name="Albert R."/>
            <person name="Binder M."/>
            <person name="Bloem J."/>
            <person name="Labutti K."/>
            <person name="Salamov A."/>
            <person name="Andreopoulos B."/>
            <person name="Baker S."/>
            <person name="Barry K."/>
            <person name="Bills G."/>
            <person name="Bluhm B."/>
            <person name="Cannon C."/>
            <person name="Castanera R."/>
            <person name="Culley D."/>
            <person name="Daum C."/>
            <person name="Ezra D."/>
            <person name="Gonzalez J."/>
            <person name="Henrissat B."/>
            <person name="Kuo A."/>
            <person name="Liang C."/>
            <person name="Lipzen A."/>
            <person name="Lutzoni F."/>
            <person name="Magnuson J."/>
            <person name="Mondo S."/>
            <person name="Nolan M."/>
            <person name="Ohm R."/>
            <person name="Pangilinan J."/>
            <person name="Park H.-J."/>
            <person name="Ramirez L."/>
            <person name="Alfaro M."/>
            <person name="Sun H."/>
            <person name="Tritt A."/>
            <person name="Yoshinaga Y."/>
            <person name="Zwiers L.-H."/>
            <person name="Turgeon B."/>
            <person name="Goodwin S."/>
            <person name="Spatafora J."/>
            <person name="Crous P."/>
            <person name="Grigoriev I."/>
        </authorList>
    </citation>
    <scope>NUCLEOTIDE SEQUENCE</scope>
    <source>
        <strain evidence="8">CBS 183.55</strain>
    </source>
</reference>
<evidence type="ECO:0000313" key="8">
    <source>
        <dbReference type="EMBL" id="KAF1925977.1"/>
    </source>
</evidence>
<dbReference type="OrthoDB" id="4329349at2759"/>
<accession>A0A6A5RK94</accession>
<keyword evidence="4 6" id="KW-0472">Membrane</keyword>
<feature type="transmembrane region" description="Helical" evidence="6">
    <location>
        <begin position="6"/>
        <end position="25"/>
    </location>
</feature>
<keyword evidence="2 6" id="KW-0812">Transmembrane</keyword>
<feature type="domain" description="Rhodopsin" evidence="7">
    <location>
        <begin position="21"/>
        <end position="272"/>
    </location>
</feature>
<evidence type="ECO:0000256" key="1">
    <source>
        <dbReference type="ARBA" id="ARBA00004141"/>
    </source>
</evidence>
<keyword evidence="3 6" id="KW-1133">Transmembrane helix</keyword>
<dbReference type="GO" id="GO:0016020">
    <property type="term" value="C:membrane"/>
    <property type="evidence" value="ECO:0007669"/>
    <property type="project" value="UniProtKB-SubCell"/>
</dbReference>
<feature type="transmembrane region" description="Helical" evidence="6">
    <location>
        <begin position="131"/>
        <end position="152"/>
    </location>
</feature>
<dbReference type="AlphaFoldDB" id="A0A6A5RK94"/>
<feature type="transmembrane region" description="Helical" evidence="6">
    <location>
        <begin position="40"/>
        <end position="61"/>
    </location>
</feature>
<dbReference type="EMBL" id="ML978980">
    <property type="protein sequence ID" value="KAF1925977.1"/>
    <property type="molecule type" value="Genomic_DNA"/>
</dbReference>
<dbReference type="Pfam" id="PF20684">
    <property type="entry name" value="Fung_rhodopsin"/>
    <property type="match status" value="1"/>
</dbReference>
<sequence length="380" mass="41633">MPATSVELWTLYAFGVAVTLLRTYARVSAVGYRELRADDYLIWLALLLYTAQTILGYNVGIASHGLANNGMTDAQRSALSHDDPEYGWRVIGSKIQLAGWTTALCLLWTLKLCVAVFYYRLTSGLSTYQKRISVAMGFIATTFVVVVLTIFLSCRPLNHYWQISPNPGNSCQPAISKPIVWVTFVTNVSTDIFLFMIPVPMLWNSSLRLYKKVAATLVLSAGLLIIICATLKSIFVITDPIDGGALAAEWGTRETFVAVLTTNLPMIFPLLKIWLQPFLPSTLRSSSNKAYKTPGSGFVTIGGGGASSHANKSPWSGARISANINLDNESEERIIEENDIKMQHLHSPAESQRPQGGIIVSKHVSVTTEAFGKEGALRQV</sequence>
<name>A0A6A5RK94_9PLEO</name>
<dbReference type="PANTHER" id="PTHR33048:SF105">
    <property type="match status" value="1"/>
</dbReference>
<evidence type="ECO:0000256" key="3">
    <source>
        <dbReference type="ARBA" id="ARBA00022989"/>
    </source>
</evidence>
<dbReference type="GeneID" id="54351073"/>
<feature type="transmembrane region" description="Helical" evidence="6">
    <location>
        <begin position="179"/>
        <end position="203"/>
    </location>
</feature>
<keyword evidence="9" id="KW-1185">Reference proteome</keyword>
<dbReference type="PANTHER" id="PTHR33048">
    <property type="entry name" value="PTH11-LIKE INTEGRAL MEMBRANE PROTEIN (AFU_ORTHOLOGUE AFUA_5G11245)"/>
    <property type="match status" value="1"/>
</dbReference>
<evidence type="ECO:0000256" key="2">
    <source>
        <dbReference type="ARBA" id="ARBA00022692"/>
    </source>
</evidence>
<feature type="transmembrane region" description="Helical" evidence="6">
    <location>
        <begin position="215"/>
        <end position="235"/>
    </location>
</feature>
<comment type="similarity">
    <text evidence="5">Belongs to the SAT4 family.</text>
</comment>
<gene>
    <name evidence="8" type="ORF">M421DRAFT_423259</name>
</gene>
<evidence type="ECO:0000259" key="7">
    <source>
        <dbReference type="Pfam" id="PF20684"/>
    </source>
</evidence>
<protein>
    <recommendedName>
        <fullName evidence="7">Rhodopsin domain-containing protein</fullName>
    </recommendedName>
</protein>
<feature type="transmembrane region" description="Helical" evidence="6">
    <location>
        <begin position="97"/>
        <end position="119"/>
    </location>
</feature>
<evidence type="ECO:0000313" key="9">
    <source>
        <dbReference type="Proteomes" id="UP000800082"/>
    </source>
</evidence>
<proteinExistence type="inferred from homology"/>
<evidence type="ECO:0000256" key="5">
    <source>
        <dbReference type="ARBA" id="ARBA00038359"/>
    </source>
</evidence>
<evidence type="ECO:0000256" key="4">
    <source>
        <dbReference type="ARBA" id="ARBA00023136"/>
    </source>
</evidence>